<gene>
    <name evidence="2" type="ORF">Pyn_32907</name>
</gene>
<evidence type="ECO:0000313" key="3">
    <source>
        <dbReference type="Proteomes" id="UP000250321"/>
    </source>
</evidence>
<evidence type="ECO:0000256" key="1">
    <source>
        <dbReference type="SAM" id="MobiDB-lite"/>
    </source>
</evidence>
<proteinExistence type="predicted"/>
<protein>
    <submittedName>
        <fullName evidence="2">Uncharacterized protein</fullName>
    </submittedName>
</protein>
<feature type="region of interest" description="Disordered" evidence="1">
    <location>
        <begin position="26"/>
        <end position="51"/>
    </location>
</feature>
<sequence>MTITHPNCPSTWQKPTRSLHDLLARKQAGKDVSESFEKRPEEEGAAEQAGGWDMFEMWAWSKRG</sequence>
<organism evidence="2 3">
    <name type="scientific">Prunus yedoensis var. nudiflora</name>
    <dbReference type="NCBI Taxonomy" id="2094558"/>
    <lineage>
        <taxon>Eukaryota</taxon>
        <taxon>Viridiplantae</taxon>
        <taxon>Streptophyta</taxon>
        <taxon>Embryophyta</taxon>
        <taxon>Tracheophyta</taxon>
        <taxon>Spermatophyta</taxon>
        <taxon>Magnoliopsida</taxon>
        <taxon>eudicotyledons</taxon>
        <taxon>Gunneridae</taxon>
        <taxon>Pentapetalae</taxon>
        <taxon>rosids</taxon>
        <taxon>fabids</taxon>
        <taxon>Rosales</taxon>
        <taxon>Rosaceae</taxon>
        <taxon>Amygdaloideae</taxon>
        <taxon>Amygdaleae</taxon>
        <taxon>Prunus</taxon>
    </lineage>
</organism>
<name>A0A314Z3X6_PRUYE</name>
<dbReference type="AlphaFoldDB" id="A0A314Z3X6"/>
<keyword evidence="3" id="KW-1185">Reference proteome</keyword>
<dbReference type="Proteomes" id="UP000250321">
    <property type="component" value="Unassembled WGS sequence"/>
</dbReference>
<comment type="caution">
    <text evidence="2">The sequence shown here is derived from an EMBL/GenBank/DDBJ whole genome shotgun (WGS) entry which is preliminary data.</text>
</comment>
<feature type="compositionally biased region" description="Basic and acidic residues" evidence="1">
    <location>
        <begin position="26"/>
        <end position="42"/>
    </location>
</feature>
<dbReference type="EMBL" id="PJQY01000378">
    <property type="protein sequence ID" value="PQQ11878.1"/>
    <property type="molecule type" value="Genomic_DNA"/>
</dbReference>
<accession>A0A314Z3X6</accession>
<reference evidence="2 3" key="1">
    <citation type="submission" date="2018-02" db="EMBL/GenBank/DDBJ databases">
        <title>Draft genome of wild Prunus yedoensis var. nudiflora.</title>
        <authorList>
            <person name="Baek S."/>
            <person name="Kim J.-H."/>
            <person name="Choi K."/>
            <person name="Kim G.-B."/>
            <person name="Cho A."/>
            <person name="Jang H."/>
            <person name="Shin C.-H."/>
            <person name="Yu H.-J."/>
            <person name="Mun J.-H."/>
        </authorList>
    </citation>
    <scope>NUCLEOTIDE SEQUENCE [LARGE SCALE GENOMIC DNA]</scope>
    <source>
        <strain evidence="3">cv. Jeju island</strain>
        <tissue evidence="2">Leaf</tissue>
    </source>
</reference>
<evidence type="ECO:0000313" key="2">
    <source>
        <dbReference type="EMBL" id="PQQ11878.1"/>
    </source>
</evidence>